<evidence type="ECO:0000259" key="6">
    <source>
        <dbReference type="Pfam" id="PF06321"/>
    </source>
</evidence>
<evidence type="ECO:0000256" key="3">
    <source>
        <dbReference type="ARBA" id="ARBA00022729"/>
    </source>
</evidence>
<evidence type="ECO:0000313" key="8">
    <source>
        <dbReference type="Proteomes" id="UP000184192"/>
    </source>
</evidence>
<dbReference type="InterPro" id="IPR029141">
    <property type="entry name" value="FimA_N"/>
</dbReference>
<sequence length="821" mass="88867">MKLRRKRMKMTINIKFPAVVLLLTMLALLTYSCSDENEPAGTSIYQGERIPLGITMGARNTTDEDKVIKSVRAIVFNDKDQLVYNAVSDASINDDNTFTATIRAARGYNNIYIICNETTELTEKLNAIKRENEIENVTFSAVGIVAPPPMYGNVTHAYVESRSDGSNATVIVNNVRMTELPISVTRMVARLSFTAIKNITNPDEDFKVAKLTVKVCRMPVGTPIGEGQPSTGDVWSDDLAISGTGTLDNNGDYTIKDNSYTIPAALDFITIPATYIPEHLLSQPENASQATYLKIDAQCVLKNGSSQVLNCVYLLNIGQEPPKNYNLTRNNHYQIYATITGMGAMGLYAQIVAMEEHDITINWKPIDGLVIVSDKAADYDAVADTSKNVNIWNDVSVYSGILKAYHSETGYKDVLFKYGSLIAVHSGTSAGEEFIAPASASVLNDVLWYPGSYDPLSISGWTGIPYLNTGGIPANNTVDQVKAGVGDPCKLAGLSETQIKAQNIVDNGQWHMATPDENKALIAASDNENNSYGYPSFHWLLSPHNRYRDAGGVSQGDHSNGGYWTDDASVFEFSGNPSGASFQSGKDRQSAYMIRCVRNEIPESKMEAGTISSPTYQGTEKGGNAYFGIKSNVPYWTATLLTGEDAGTADTSDFSFVSGDIVHTTHGSNTENIPVYVKRKESASPRSFRVKVEGVGLDGQTRSILLTVSQSGYDLRATTGLSSLGNIPQTGDTYTVNIQLTPTDISIPAGKLYLQVIYGGVQKCLSTIVETASNTYSYSVSITIPENSSPSPINLTVNILLEKDTGVTVPLGSPSITQSGY</sequence>
<gene>
    <name evidence="7" type="ORF">SAMN05444350_11679</name>
</gene>
<keyword evidence="8" id="KW-1185">Reference proteome</keyword>
<dbReference type="GO" id="GO:0009289">
    <property type="term" value="C:pilus"/>
    <property type="evidence" value="ECO:0007669"/>
    <property type="project" value="UniProtKB-SubCell"/>
</dbReference>
<comment type="subcellular location">
    <subcellularLocation>
        <location evidence="1">Fimbrium</location>
    </subcellularLocation>
</comment>
<name>A0A1M6GVF9_9BACE</name>
<dbReference type="AlphaFoldDB" id="A0A1M6GVF9"/>
<dbReference type="Gene3D" id="2.60.40.2580">
    <property type="match status" value="1"/>
</dbReference>
<comment type="similarity">
    <text evidence="2">Belongs to the bacteroidetes fimbrillin superfamily. FimA/Mfa1 family.</text>
</comment>
<feature type="domain" description="Major fimbrial subunit protein N-terminal" evidence="6">
    <location>
        <begin position="55"/>
        <end position="196"/>
    </location>
</feature>
<evidence type="ECO:0000256" key="5">
    <source>
        <dbReference type="SAM" id="SignalP"/>
    </source>
</evidence>
<evidence type="ECO:0000313" key="7">
    <source>
        <dbReference type="EMBL" id="SHJ13840.1"/>
    </source>
</evidence>
<evidence type="ECO:0000256" key="4">
    <source>
        <dbReference type="ARBA" id="ARBA00023263"/>
    </source>
</evidence>
<reference evidence="8" key="1">
    <citation type="submission" date="2016-11" db="EMBL/GenBank/DDBJ databases">
        <authorList>
            <person name="Varghese N."/>
            <person name="Submissions S."/>
        </authorList>
    </citation>
    <scope>NUCLEOTIDE SEQUENCE [LARGE SCALE GENOMIC DNA]</scope>
    <source>
        <strain evidence="8">DSM 26884</strain>
    </source>
</reference>
<dbReference type="PROSITE" id="PS51257">
    <property type="entry name" value="PROKAR_LIPOPROTEIN"/>
    <property type="match status" value="1"/>
</dbReference>
<feature type="chain" id="PRO_5012115921" evidence="5">
    <location>
        <begin position="33"/>
        <end position="821"/>
    </location>
</feature>
<accession>A0A1M6GVF9</accession>
<dbReference type="Proteomes" id="UP000184192">
    <property type="component" value="Unassembled WGS sequence"/>
</dbReference>
<proteinExistence type="inferred from homology"/>
<dbReference type="eggNOG" id="ENOG50300MH">
    <property type="taxonomic scope" value="Bacteria"/>
</dbReference>
<keyword evidence="4" id="KW-0281">Fimbrium</keyword>
<organism evidence="7 8">
    <name type="scientific">Bacteroides stercorirosoris</name>
    <dbReference type="NCBI Taxonomy" id="871324"/>
    <lineage>
        <taxon>Bacteria</taxon>
        <taxon>Pseudomonadati</taxon>
        <taxon>Bacteroidota</taxon>
        <taxon>Bacteroidia</taxon>
        <taxon>Bacteroidales</taxon>
        <taxon>Bacteroidaceae</taxon>
        <taxon>Bacteroides</taxon>
    </lineage>
</organism>
<dbReference type="EMBL" id="FQZN01000016">
    <property type="protein sequence ID" value="SHJ13840.1"/>
    <property type="molecule type" value="Genomic_DNA"/>
</dbReference>
<evidence type="ECO:0000256" key="1">
    <source>
        <dbReference type="ARBA" id="ARBA00004561"/>
    </source>
</evidence>
<keyword evidence="3 5" id="KW-0732">Signal</keyword>
<feature type="signal peptide" evidence="5">
    <location>
        <begin position="1"/>
        <end position="32"/>
    </location>
</feature>
<dbReference type="Pfam" id="PF06321">
    <property type="entry name" value="P_gingi_FimA"/>
    <property type="match status" value="1"/>
</dbReference>
<evidence type="ECO:0000256" key="2">
    <source>
        <dbReference type="ARBA" id="ARBA00006011"/>
    </source>
</evidence>
<protein>
    <submittedName>
        <fullName evidence="7">Major fimbrial subunit protein (FimA)</fullName>
    </submittedName>
</protein>